<dbReference type="EMBL" id="JAWJWF010000001">
    <property type="protein sequence ID" value="KAK6640604.1"/>
    <property type="molecule type" value="Genomic_DNA"/>
</dbReference>
<evidence type="ECO:0000313" key="2">
    <source>
        <dbReference type="Proteomes" id="UP001359485"/>
    </source>
</evidence>
<gene>
    <name evidence="1" type="ORF">RUM44_012300</name>
</gene>
<reference evidence="1 2" key="1">
    <citation type="submission" date="2023-09" db="EMBL/GenBank/DDBJ databases">
        <title>Genomes of two closely related lineages of the louse Polyplax serrata with different host specificities.</title>
        <authorList>
            <person name="Martinu J."/>
            <person name="Tarabai H."/>
            <person name="Stefka J."/>
            <person name="Hypsa V."/>
        </authorList>
    </citation>
    <scope>NUCLEOTIDE SEQUENCE [LARGE SCALE GENOMIC DNA]</scope>
    <source>
        <strain evidence="1">98ZLc_SE</strain>
    </source>
</reference>
<accession>A0ABR1BES2</accession>
<comment type="caution">
    <text evidence="1">The sequence shown here is derived from an EMBL/GenBank/DDBJ whole genome shotgun (WGS) entry which is preliminary data.</text>
</comment>
<dbReference type="Proteomes" id="UP001359485">
    <property type="component" value="Unassembled WGS sequence"/>
</dbReference>
<name>A0ABR1BES2_POLSC</name>
<organism evidence="1 2">
    <name type="scientific">Polyplax serrata</name>
    <name type="common">Common mouse louse</name>
    <dbReference type="NCBI Taxonomy" id="468196"/>
    <lineage>
        <taxon>Eukaryota</taxon>
        <taxon>Metazoa</taxon>
        <taxon>Ecdysozoa</taxon>
        <taxon>Arthropoda</taxon>
        <taxon>Hexapoda</taxon>
        <taxon>Insecta</taxon>
        <taxon>Pterygota</taxon>
        <taxon>Neoptera</taxon>
        <taxon>Paraneoptera</taxon>
        <taxon>Psocodea</taxon>
        <taxon>Troctomorpha</taxon>
        <taxon>Phthiraptera</taxon>
        <taxon>Anoplura</taxon>
        <taxon>Polyplacidae</taxon>
        <taxon>Polyplax</taxon>
    </lineage>
</organism>
<keyword evidence="2" id="KW-1185">Reference proteome</keyword>
<evidence type="ECO:0000313" key="1">
    <source>
        <dbReference type="EMBL" id="KAK6640604.1"/>
    </source>
</evidence>
<sequence length="82" mass="9606">MADTGICGTQGRFHPRFARSLGNVKWNELMKRGCWEVEHDQYETAKSLEGCNKRSRIITQKKIQSRLGEVFLWEWNLYGDIS</sequence>
<protein>
    <submittedName>
        <fullName evidence="1">Uncharacterized protein</fullName>
    </submittedName>
</protein>
<proteinExistence type="predicted"/>